<dbReference type="EMBL" id="LAZR01012334">
    <property type="protein sequence ID" value="KKM27378.1"/>
    <property type="molecule type" value="Genomic_DNA"/>
</dbReference>
<sequence length="148" mass="16069">PEIVADGGESALRDLLRERRVPVAPASTRKYAQTNMFCTNCDRLTQHGQVATYENTGQPVFHCNFCCKCHLCVARLSGAQRLYEAVNDVGESLAATEVPDNPTTFPTFCSDCGAMLRCSVCESTGSGNYCQGCGKKNCGGSMHSWCPW</sequence>
<proteinExistence type="predicted"/>
<gene>
    <name evidence="1" type="ORF">LCGC14_1575420</name>
</gene>
<name>A0A0F9KZE8_9ZZZZ</name>
<evidence type="ECO:0000313" key="1">
    <source>
        <dbReference type="EMBL" id="KKM27378.1"/>
    </source>
</evidence>
<dbReference type="AlphaFoldDB" id="A0A0F9KZE8"/>
<protein>
    <submittedName>
        <fullName evidence="1">Uncharacterized protein</fullName>
    </submittedName>
</protein>
<accession>A0A0F9KZE8</accession>
<feature type="non-terminal residue" evidence="1">
    <location>
        <position position="1"/>
    </location>
</feature>
<reference evidence="1" key="1">
    <citation type="journal article" date="2015" name="Nature">
        <title>Complex archaea that bridge the gap between prokaryotes and eukaryotes.</title>
        <authorList>
            <person name="Spang A."/>
            <person name="Saw J.H."/>
            <person name="Jorgensen S.L."/>
            <person name="Zaremba-Niedzwiedzka K."/>
            <person name="Martijn J."/>
            <person name="Lind A.E."/>
            <person name="van Eijk R."/>
            <person name="Schleper C."/>
            <person name="Guy L."/>
            <person name="Ettema T.J."/>
        </authorList>
    </citation>
    <scope>NUCLEOTIDE SEQUENCE</scope>
</reference>
<comment type="caution">
    <text evidence="1">The sequence shown here is derived from an EMBL/GenBank/DDBJ whole genome shotgun (WGS) entry which is preliminary data.</text>
</comment>
<organism evidence="1">
    <name type="scientific">marine sediment metagenome</name>
    <dbReference type="NCBI Taxonomy" id="412755"/>
    <lineage>
        <taxon>unclassified sequences</taxon>
        <taxon>metagenomes</taxon>
        <taxon>ecological metagenomes</taxon>
    </lineage>
</organism>